<dbReference type="AlphaFoldDB" id="A0A158D330"/>
<dbReference type="Proteomes" id="UP000071859">
    <property type="component" value="Unassembled WGS sequence"/>
</dbReference>
<reference evidence="1" key="1">
    <citation type="submission" date="2016-01" db="EMBL/GenBank/DDBJ databases">
        <authorList>
            <person name="Peeters C."/>
        </authorList>
    </citation>
    <scope>NUCLEOTIDE SEQUENCE</scope>
    <source>
        <strain evidence="1">LMG 29321</strain>
    </source>
</reference>
<name>A0A158D330_9BURK</name>
<accession>A0A158D330</accession>
<protein>
    <submittedName>
        <fullName evidence="1">Uncharacterized protein</fullName>
    </submittedName>
</protein>
<comment type="caution">
    <text evidence="1">The sequence shown here is derived from an EMBL/GenBank/DDBJ whole genome shotgun (WGS) entry which is preliminary data.</text>
</comment>
<evidence type="ECO:0000313" key="1">
    <source>
        <dbReference type="EMBL" id="SAK88646.1"/>
    </source>
</evidence>
<gene>
    <name evidence="1" type="ORF">AWB78_04640</name>
</gene>
<organism evidence="1 2">
    <name type="scientific">Caballeronia calidae</name>
    <dbReference type="NCBI Taxonomy" id="1777139"/>
    <lineage>
        <taxon>Bacteria</taxon>
        <taxon>Pseudomonadati</taxon>
        <taxon>Pseudomonadota</taxon>
        <taxon>Betaproteobacteria</taxon>
        <taxon>Burkholderiales</taxon>
        <taxon>Burkholderiaceae</taxon>
        <taxon>Caballeronia</taxon>
    </lineage>
</organism>
<evidence type="ECO:0000313" key="2">
    <source>
        <dbReference type="Proteomes" id="UP000071859"/>
    </source>
</evidence>
<keyword evidence="2" id="KW-1185">Reference proteome</keyword>
<proteinExistence type="predicted"/>
<dbReference type="EMBL" id="FCOX02000026">
    <property type="protein sequence ID" value="SAK88646.1"/>
    <property type="molecule type" value="Genomic_DNA"/>
</dbReference>
<sequence length="80" mass="8406">MPDTVVSLKTTELANNFVGFMNPTNVGPLENAVMQALNAAPYNMGVTAVDASIEADGRVVKFTLTAPNDLDPASVKAVLR</sequence>